<dbReference type="Gene3D" id="2.40.50.100">
    <property type="match status" value="1"/>
</dbReference>
<comment type="caution">
    <text evidence="11">The sequence shown here is derived from an EMBL/GenBank/DDBJ whole genome shotgun (WGS) entry which is preliminary data.</text>
</comment>
<evidence type="ECO:0000256" key="5">
    <source>
        <dbReference type="ARBA" id="ARBA00022832"/>
    </source>
</evidence>
<evidence type="ECO:0000313" key="12">
    <source>
        <dbReference type="Proteomes" id="UP000321635"/>
    </source>
</evidence>
<evidence type="ECO:0000256" key="7">
    <source>
        <dbReference type="ARBA" id="ARBA00023160"/>
    </source>
</evidence>
<organism evidence="11 12">
    <name type="scientific">Acetobacter nitrogenifigens DSM 23921 = NBRC 105050</name>
    <dbReference type="NCBI Taxonomy" id="1120919"/>
    <lineage>
        <taxon>Bacteria</taxon>
        <taxon>Pseudomonadati</taxon>
        <taxon>Pseudomonadota</taxon>
        <taxon>Alphaproteobacteria</taxon>
        <taxon>Acetobacterales</taxon>
        <taxon>Acetobacteraceae</taxon>
        <taxon>Acetobacter</taxon>
    </lineage>
</organism>
<dbReference type="GO" id="GO:0003989">
    <property type="term" value="F:acetyl-CoA carboxylase activity"/>
    <property type="evidence" value="ECO:0007669"/>
    <property type="project" value="InterPro"/>
</dbReference>
<evidence type="ECO:0000259" key="10">
    <source>
        <dbReference type="Pfam" id="PF00364"/>
    </source>
</evidence>
<evidence type="ECO:0000256" key="1">
    <source>
        <dbReference type="ARBA" id="ARBA00003761"/>
    </source>
</evidence>
<dbReference type="PANTHER" id="PTHR45266:SF3">
    <property type="entry name" value="OXALOACETATE DECARBOXYLASE ALPHA CHAIN"/>
    <property type="match status" value="1"/>
</dbReference>
<evidence type="ECO:0000256" key="2">
    <source>
        <dbReference type="ARBA" id="ARBA00005194"/>
    </source>
</evidence>
<dbReference type="UniPathway" id="UPA00094"/>
<keyword evidence="7 9" id="KW-0275">Fatty acid biosynthesis</keyword>
<dbReference type="InterPro" id="IPR011053">
    <property type="entry name" value="Single_hybrid_motif"/>
</dbReference>
<keyword evidence="8 9" id="KW-0092">Biotin</keyword>
<comment type="function">
    <text evidence="1 9">This protein is a component of the acetyl coenzyme A carboxylase complex; first, biotin carboxylase catalyzes the carboxylation of the carrier protein and then the transcarboxylase transfers the carboxyl group to form malonyl-CoA.</text>
</comment>
<keyword evidence="6 9" id="KW-0443">Lipid metabolism</keyword>
<protein>
    <recommendedName>
        <fullName evidence="3 9">Biotin carboxyl carrier protein of acetyl-CoA carboxylase</fullName>
    </recommendedName>
</protein>
<comment type="pathway">
    <text evidence="2 9">Lipid metabolism; fatty acid biosynthesis.</text>
</comment>
<accession>A0A511XC10</accession>
<dbReference type="InterPro" id="IPR050709">
    <property type="entry name" value="Biotin_Carboxyl_Carrier/Decarb"/>
</dbReference>
<dbReference type="PANTHER" id="PTHR45266">
    <property type="entry name" value="OXALOACETATE DECARBOXYLASE ALPHA CHAIN"/>
    <property type="match status" value="1"/>
</dbReference>
<evidence type="ECO:0000256" key="4">
    <source>
        <dbReference type="ARBA" id="ARBA00022516"/>
    </source>
</evidence>
<dbReference type="Pfam" id="PF00364">
    <property type="entry name" value="Biotin_lipoyl"/>
    <property type="match status" value="1"/>
</dbReference>
<dbReference type="CDD" id="cd06850">
    <property type="entry name" value="biotinyl_domain"/>
    <property type="match status" value="1"/>
</dbReference>
<dbReference type="GO" id="GO:0006633">
    <property type="term" value="P:fatty acid biosynthetic process"/>
    <property type="evidence" value="ECO:0007669"/>
    <property type="project" value="UniProtKB-UniPathway"/>
</dbReference>
<evidence type="ECO:0000256" key="9">
    <source>
        <dbReference type="RuleBase" id="RU364072"/>
    </source>
</evidence>
<evidence type="ECO:0000313" key="11">
    <source>
        <dbReference type="EMBL" id="GEN60503.1"/>
    </source>
</evidence>
<dbReference type="InterPro" id="IPR000089">
    <property type="entry name" value="Biotin_lipoyl"/>
</dbReference>
<dbReference type="Proteomes" id="UP000321635">
    <property type="component" value="Unassembled WGS sequence"/>
</dbReference>
<keyword evidence="12" id="KW-1185">Reference proteome</keyword>
<dbReference type="STRING" id="1120919.GCA_000429165_02478"/>
<gene>
    <name evidence="11" type="ORF">ANI02nite_23870</name>
</gene>
<dbReference type="PRINTS" id="PR01071">
    <property type="entry name" value="ACOABIOTINCC"/>
</dbReference>
<dbReference type="GO" id="GO:0009317">
    <property type="term" value="C:acetyl-CoA carboxylase complex"/>
    <property type="evidence" value="ECO:0007669"/>
    <property type="project" value="InterPro"/>
</dbReference>
<evidence type="ECO:0000256" key="8">
    <source>
        <dbReference type="ARBA" id="ARBA00023267"/>
    </source>
</evidence>
<dbReference type="InterPro" id="IPR001249">
    <property type="entry name" value="AcCoA_biotinCC"/>
</dbReference>
<dbReference type="SUPFAM" id="SSF51230">
    <property type="entry name" value="Single hybrid motif"/>
    <property type="match status" value="1"/>
</dbReference>
<name>A0A511XC10_9PROT</name>
<proteinExistence type="predicted"/>
<keyword evidence="5 9" id="KW-0276">Fatty acid metabolism</keyword>
<sequence>MEETTSMTIDLNRAEALMERMQRLGVAELEVGYAGERYRIVRQPVASGVASVAPQTGRVSSPVSTKTSAGGPSTRIVSSSMHGVFYRAAGPGQPAFVDVGAAVQEGQTLYILEVMKTLSRVGAEFPCKIVEIIAEDGQAVEPGAPLFAVETVDA</sequence>
<dbReference type="AlphaFoldDB" id="A0A511XC10"/>
<dbReference type="PROSITE" id="PS00188">
    <property type="entry name" value="BIOTIN"/>
    <property type="match status" value="1"/>
</dbReference>
<evidence type="ECO:0000256" key="3">
    <source>
        <dbReference type="ARBA" id="ARBA00017562"/>
    </source>
</evidence>
<reference evidence="11 12" key="1">
    <citation type="submission" date="2019-07" db="EMBL/GenBank/DDBJ databases">
        <title>Whole genome shotgun sequence of Acetobacter nitrogenifigens NBRC 105050.</title>
        <authorList>
            <person name="Hosoyama A."/>
            <person name="Uohara A."/>
            <person name="Ohji S."/>
            <person name="Ichikawa N."/>
        </authorList>
    </citation>
    <scope>NUCLEOTIDE SEQUENCE [LARGE SCALE GENOMIC DNA]</scope>
    <source>
        <strain evidence="11 12">NBRC 105050</strain>
    </source>
</reference>
<dbReference type="InterPro" id="IPR001882">
    <property type="entry name" value="Biotin_BS"/>
</dbReference>
<dbReference type="EMBL" id="BJYF01000018">
    <property type="protein sequence ID" value="GEN60503.1"/>
    <property type="molecule type" value="Genomic_DNA"/>
</dbReference>
<keyword evidence="4 9" id="KW-0444">Lipid biosynthesis</keyword>
<evidence type="ECO:0000256" key="6">
    <source>
        <dbReference type="ARBA" id="ARBA00023098"/>
    </source>
</evidence>
<feature type="domain" description="Lipoyl-binding" evidence="10">
    <location>
        <begin position="77"/>
        <end position="148"/>
    </location>
</feature>